<organism evidence="1 2">
    <name type="scientific">Candidatus Saganbacteria bacterium CG08_land_8_20_14_0_20_45_16</name>
    <dbReference type="NCBI Taxonomy" id="2014293"/>
    <lineage>
        <taxon>Bacteria</taxon>
        <taxon>Bacillati</taxon>
        <taxon>Saganbacteria</taxon>
    </lineage>
</organism>
<name>A0A2H0Y2J4_UNCSA</name>
<sequence length="229" mass="26375">MFERFSQLSALPNEKRLNIHYVLGDPDASVDPENHDILLRGLSQLSTTPLKNGGSVCWFDAAIISFVIGHELAHINLKPANRLFQFLDRALIHLGPFRRRAEKQADLLSVIYMVKLGYIKAGSKISDFYPYNPIVDKQTASLPLEYFIYRVSQEVPWLEAFLRVVASPLTKPVWWLTCSHPKREARIDQLQSYLPEILRQVKAEYKGESFETLVTIWQKQYSTCTTFQS</sequence>
<dbReference type="EMBL" id="PEYM01000047">
    <property type="protein sequence ID" value="PIS30872.1"/>
    <property type="molecule type" value="Genomic_DNA"/>
</dbReference>
<evidence type="ECO:0000313" key="1">
    <source>
        <dbReference type="EMBL" id="PIS30872.1"/>
    </source>
</evidence>
<protein>
    <submittedName>
        <fullName evidence="1">Uncharacterized protein</fullName>
    </submittedName>
</protein>
<proteinExistence type="predicted"/>
<dbReference type="AlphaFoldDB" id="A0A2H0Y2J4"/>
<gene>
    <name evidence="1" type="ORF">COT42_02260</name>
</gene>
<evidence type="ECO:0000313" key="2">
    <source>
        <dbReference type="Proteomes" id="UP000231343"/>
    </source>
</evidence>
<accession>A0A2H0Y2J4</accession>
<reference evidence="1 2" key="1">
    <citation type="submission" date="2017-09" db="EMBL/GenBank/DDBJ databases">
        <title>Depth-based differentiation of microbial function through sediment-hosted aquifers and enrichment of novel symbionts in the deep terrestrial subsurface.</title>
        <authorList>
            <person name="Probst A.J."/>
            <person name="Ladd B."/>
            <person name="Jarett J.K."/>
            <person name="Geller-Mcgrath D.E."/>
            <person name="Sieber C.M."/>
            <person name="Emerson J.B."/>
            <person name="Anantharaman K."/>
            <person name="Thomas B.C."/>
            <person name="Malmstrom R."/>
            <person name="Stieglmeier M."/>
            <person name="Klingl A."/>
            <person name="Woyke T."/>
            <person name="Ryan C.M."/>
            <person name="Banfield J.F."/>
        </authorList>
    </citation>
    <scope>NUCLEOTIDE SEQUENCE [LARGE SCALE GENOMIC DNA]</scope>
    <source>
        <strain evidence="1">CG08_land_8_20_14_0_20_45_16</strain>
    </source>
</reference>
<comment type="caution">
    <text evidence="1">The sequence shown here is derived from an EMBL/GenBank/DDBJ whole genome shotgun (WGS) entry which is preliminary data.</text>
</comment>
<dbReference type="Proteomes" id="UP000231343">
    <property type="component" value="Unassembled WGS sequence"/>
</dbReference>